<evidence type="ECO:0000313" key="2">
    <source>
        <dbReference type="Proteomes" id="UP001157353"/>
    </source>
</evidence>
<sequence length="430" mass="48702">MANHRILLSVICSLLVWGCEDSTSEPNNNATDLGQVYTYREHTLATPQRDPASCVNYSRSCSVAELPFIAISYPEPDIQQIMSRVVVSHDWMGARFESLLAVLPEHILTLLGSVTAIVIANNIRPSFYWTGSGAIYLDPAALWLTNTEKLDIDKTEDYRDGFSNGLRYNFFHRFVKDDQPAYYRYSLTSDVERDIDDIIIPVASLLFHELAHANDFMPISLMPSLNMNATTSSEINRFSDIRLNEQLTQNYPINDAVLTAQSMILYRGQQATEERKLDTASELGALFEQEGANHLYAYSQQAEDVAMLFQATMLSYYYDIKMDSAFVIQPEIDSNSCSDYTVSWGQRHRIADPISKPRTQFISQQILPNIDFNDFFEQLASPQSFPSLTSWCNISLTESATENIQTRSAQKNTIEALKKDHHHGALPLIK</sequence>
<protein>
    <submittedName>
        <fullName evidence="1">Uncharacterized protein</fullName>
    </submittedName>
</protein>
<proteinExistence type="predicted"/>
<gene>
    <name evidence="1" type="ORF">GCM10007916_14850</name>
</gene>
<evidence type="ECO:0000313" key="1">
    <source>
        <dbReference type="EMBL" id="GLS90418.1"/>
    </source>
</evidence>
<comment type="caution">
    <text evidence="1">The sequence shown here is derived from an EMBL/GenBank/DDBJ whole genome shotgun (WGS) entry which is preliminary data.</text>
</comment>
<dbReference type="Proteomes" id="UP001157353">
    <property type="component" value="Unassembled WGS sequence"/>
</dbReference>
<organism evidence="1 2">
    <name type="scientific">Psychromonas marina</name>
    <dbReference type="NCBI Taxonomy" id="88364"/>
    <lineage>
        <taxon>Bacteria</taxon>
        <taxon>Pseudomonadati</taxon>
        <taxon>Pseudomonadota</taxon>
        <taxon>Gammaproteobacteria</taxon>
        <taxon>Alteromonadales</taxon>
        <taxon>Psychromonadaceae</taxon>
        <taxon>Psychromonas</taxon>
    </lineage>
</organism>
<dbReference type="RefSeq" id="WP_284203547.1">
    <property type="nucleotide sequence ID" value="NZ_BSPQ01000004.1"/>
</dbReference>
<accession>A0ABQ6DZW0</accession>
<reference evidence="2" key="1">
    <citation type="journal article" date="2019" name="Int. J. Syst. Evol. Microbiol.">
        <title>The Global Catalogue of Microorganisms (GCM) 10K type strain sequencing project: providing services to taxonomists for standard genome sequencing and annotation.</title>
        <authorList>
            <consortium name="The Broad Institute Genomics Platform"/>
            <consortium name="The Broad Institute Genome Sequencing Center for Infectious Disease"/>
            <person name="Wu L."/>
            <person name="Ma J."/>
        </authorList>
    </citation>
    <scope>NUCLEOTIDE SEQUENCE [LARGE SCALE GENOMIC DNA]</scope>
    <source>
        <strain evidence="2">NBRC 103166</strain>
    </source>
</reference>
<name>A0ABQ6DZW0_9GAMM</name>
<dbReference type="EMBL" id="BSPQ01000004">
    <property type="protein sequence ID" value="GLS90418.1"/>
    <property type="molecule type" value="Genomic_DNA"/>
</dbReference>
<keyword evidence="2" id="KW-1185">Reference proteome</keyword>